<dbReference type="Proteomes" id="UP000221369">
    <property type="component" value="Unassembled WGS sequence"/>
</dbReference>
<sequence length="75" mass="7848">MPWPDSARALIKEWAADGRAWVAGEKPDEGLCVILAEFLANDLRGRGHEDAVAARIARFVAGVEVASATGADSAA</sequence>
<protein>
    <submittedName>
        <fullName evidence="1">Uncharacterized protein</fullName>
    </submittedName>
</protein>
<dbReference type="AlphaFoldDB" id="A0A2A9DXS8"/>
<organism evidence="1 2">
    <name type="scientific">Paramicrobacterium agarici</name>
    <dbReference type="NCBI Taxonomy" id="630514"/>
    <lineage>
        <taxon>Bacteria</taxon>
        <taxon>Bacillati</taxon>
        <taxon>Actinomycetota</taxon>
        <taxon>Actinomycetes</taxon>
        <taxon>Micrococcales</taxon>
        <taxon>Microbacteriaceae</taxon>
        <taxon>Paramicrobacterium</taxon>
    </lineage>
</organism>
<gene>
    <name evidence="1" type="ORF">ATJ78_2131</name>
</gene>
<keyword evidence="2" id="KW-1185">Reference proteome</keyword>
<proteinExistence type="predicted"/>
<dbReference type="EMBL" id="PDJE01000001">
    <property type="protein sequence ID" value="PFG31176.1"/>
    <property type="molecule type" value="Genomic_DNA"/>
</dbReference>
<comment type="caution">
    <text evidence="1">The sequence shown here is derived from an EMBL/GenBank/DDBJ whole genome shotgun (WGS) entry which is preliminary data.</text>
</comment>
<name>A0A2A9DXS8_9MICO</name>
<reference evidence="1 2" key="1">
    <citation type="submission" date="2017-10" db="EMBL/GenBank/DDBJ databases">
        <title>Sequencing the genomes of 1000 actinobacteria strains.</title>
        <authorList>
            <person name="Klenk H.-P."/>
        </authorList>
    </citation>
    <scope>NUCLEOTIDE SEQUENCE [LARGE SCALE GENOMIC DNA]</scope>
    <source>
        <strain evidence="1 2">DSM 21798</strain>
    </source>
</reference>
<evidence type="ECO:0000313" key="1">
    <source>
        <dbReference type="EMBL" id="PFG31176.1"/>
    </source>
</evidence>
<accession>A0A2A9DXS8</accession>
<evidence type="ECO:0000313" key="2">
    <source>
        <dbReference type="Proteomes" id="UP000221369"/>
    </source>
</evidence>